<feature type="coiled-coil region" evidence="1">
    <location>
        <begin position="121"/>
        <end position="148"/>
    </location>
</feature>
<feature type="compositionally biased region" description="Low complexity" evidence="2">
    <location>
        <begin position="35"/>
        <end position="53"/>
    </location>
</feature>
<feature type="compositionally biased region" description="Basic residues" evidence="2">
    <location>
        <begin position="379"/>
        <end position="394"/>
    </location>
</feature>
<evidence type="ECO:0000259" key="3">
    <source>
        <dbReference type="Pfam" id="PF13257"/>
    </source>
</evidence>
<feature type="compositionally biased region" description="Low complexity" evidence="2">
    <location>
        <begin position="87"/>
        <end position="98"/>
    </location>
</feature>
<dbReference type="InterPro" id="IPR025122">
    <property type="entry name" value="DUF4048"/>
</dbReference>
<evidence type="ECO:0000313" key="4">
    <source>
        <dbReference type="EMBL" id="RDW95169.1"/>
    </source>
</evidence>
<name>A0A3D8T9B9_9HELO</name>
<dbReference type="EMBL" id="PDLN01000001">
    <property type="protein sequence ID" value="RDW95169.1"/>
    <property type="molecule type" value="Genomic_DNA"/>
</dbReference>
<dbReference type="AlphaFoldDB" id="A0A3D8T9B9"/>
<feature type="region of interest" description="Disordered" evidence="2">
    <location>
        <begin position="321"/>
        <end position="517"/>
    </location>
</feature>
<feature type="region of interest" description="Disordered" evidence="2">
    <location>
        <begin position="243"/>
        <end position="263"/>
    </location>
</feature>
<feature type="compositionally biased region" description="Polar residues" evidence="2">
    <location>
        <begin position="461"/>
        <end position="472"/>
    </location>
</feature>
<comment type="caution">
    <text evidence="4">The sequence shown here is derived from an EMBL/GenBank/DDBJ whole genome shotgun (WGS) entry which is preliminary data.</text>
</comment>
<feature type="domain" description="DUF4048" evidence="3">
    <location>
        <begin position="216"/>
        <end position="382"/>
    </location>
</feature>
<gene>
    <name evidence="4" type="ORF">BP5796_00932</name>
</gene>
<dbReference type="Pfam" id="PF13257">
    <property type="entry name" value="DUF4048"/>
    <property type="match status" value="1"/>
</dbReference>
<evidence type="ECO:0000256" key="2">
    <source>
        <dbReference type="SAM" id="MobiDB-lite"/>
    </source>
</evidence>
<keyword evidence="1" id="KW-0175">Coiled coil</keyword>
<proteinExistence type="predicted"/>
<feature type="compositionally biased region" description="Polar residues" evidence="2">
    <location>
        <begin position="356"/>
        <end position="378"/>
    </location>
</feature>
<evidence type="ECO:0000256" key="1">
    <source>
        <dbReference type="SAM" id="Coils"/>
    </source>
</evidence>
<sequence length="517" mass="56787">MSGHTRRRSSIDPASIENILTSGASTQPSSPPTPNFTTSRNRMSTSSMDQTPLRSPPSRPLSFTPRTRPNRLSLQFPVSTNFESARPTPTSSSNTTSFPPTPNTAVIPSPSDPNGGFLEALAGQERKVFELKEELEKAEHDLVLLKRKWAHHEAAKKRAEIRHAEPMQPLQAVVTGGDNPDDDAKSVRQSIEIDRRRLALNNTPREARRRVFTGHHTRALSLLSPERPTHALQTFPVVQETSVDSRAKDGGAIPRSTTLPDTTHGLRRISANRMNRHSYQGTATHGVKQIAEDVKAGLWTFLEDLRQATVGDEAMVGTSRSFHLDGSSHSSLSRRGSKGSLLTSEKLGRGAHSKSPVRTQDSLTGSCPTSSEENNTKGQRTRSKSPVALKKKSKSISVSNPSAIADLDDDWSNWDTPDSPRWSGTTLDDPLTPMNQSTIKSLETPPPSKKDEIPWPDLKTLTPSHLQRTVSTLMKEWEKSLTPPPEDDDPISESHSQSKQHSKSQIASFSSIDACLM</sequence>
<evidence type="ECO:0000313" key="5">
    <source>
        <dbReference type="Proteomes" id="UP000256328"/>
    </source>
</evidence>
<feature type="region of interest" description="Disordered" evidence="2">
    <location>
        <begin position="1"/>
        <end position="101"/>
    </location>
</feature>
<dbReference type="OrthoDB" id="4097086at2759"/>
<reference evidence="4 5" key="1">
    <citation type="journal article" date="2018" name="IMA Fungus">
        <title>IMA Genome-F 9: Draft genome sequence of Annulohypoxylon stygium, Aspergillus mulundensis, Berkeleyomyces basicola (syn. Thielaviopsis basicola), Ceratocystis smalleyi, two Cercospora beticola strains, Coleophoma cylindrospora, Fusarium fracticaudum, Phialophora cf. hyalina, and Morchella septimelata.</title>
        <authorList>
            <person name="Wingfield B.D."/>
            <person name="Bills G.F."/>
            <person name="Dong Y."/>
            <person name="Huang W."/>
            <person name="Nel W.J."/>
            <person name="Swalarsk-Parry B.S."/>
            <person name="Vaghefi N."/>
            <person name="Wilken P.M."/>
            <person name="An Z."/>
            <person name="de Beer Z.W."/>
            <person name="De Vos L."/>
            <person name="Chen L."/>
            <person name="Duong T.A."/>
            <person name="Gao Y."/>
            <person name="Hammerbacher A."/>
            <person name="Kikkert J.R."/>
            <person name="Li Y."/>
            <person name="Li H."/>
            <person name="Li K."/>
            <person name="Li Q."/>
            <person name="Liu X."/>
            <person name="Ma X."/>
            <person name="Naidoo K."/>
            <person name="Pethybridge S.J."/>
            <person name="Sun J."/>
            <person name="Steenkamp E.T."/>
            <person name="van der Nest M.A."/>
            <person name="van Wyk S."/>
            <person name="Wingfield M.J."/>
            <person name="Xiong C."/>
            <person name="Yue Q."/>
            <person name="Zhang X."/>
        </authorList>
    </citation>
    <scope>NUCLEOTIDE SEQUENCE [LARGE SCALE GENOMIC DNA]</scope>
    <source>
        <strain evidence="4 5">BP5796</strain>
    </source>
</reference>
<organism evidence="4 5">
    <name type="scientific">Coleophoma crateriformis</name>
    <dbReference type="NCBI Taxonomy" id="565419"/>
    <lineage>
        <taxon>Eukaryota</taxon>
        <taxon>Fungi</taxon>
        <taxon>Dikarya</taxon>
        <taxon>Ascomycota</taxon>
        <taxon>Pezizomycotina</taxon>
        <taxon>Leotiomycetes</taxon>
        <taxon>Helotiales</taxon>
        <taxon>Dermateaceae</taxon>
        <taxon>Coleophoma</taxon>
    </lineage>
</organism>
<dbReference type="Proteomes" id="UP000256328">
    <property type="component" value="Unassembled WGS sequence"/>
</dbReference>
<keyword evidence="5" id="KW-1185">Reference proteome</keyword>
<feature type="compositionally biased region" description="Low complexity" evidence="2">
    <location>
        <begin position="321"/>
        <end position="344"/>
    </location>
</feature>
<accession>A0A3D8T9B9</accession>
<feature type="compositionally biased region" description="Low complexity" evidence="2">
    <location>
        <begin position="494"/>
        <end position="505"/>
    </location>
</feature>
<protein>
    <recommendedName>
        <fullName evidence="3">DUF4048 domain-containing protein</fullName>
    </recommendedName>
</protein>
<feature type="compositionally biased region" description="Polar residues" evidence="2">
    <location>
        <begin position="70"/>
        <end position="83"/>
    </location>
</feature>